<name>A0A3D8M4I6_9ALTE</name>
<organism evidence="1 2">
    <name type="scientific">Alteromonas aestuariivivens</name>
    <dbReference type="NCBI Taxonomy" id="1938339"/>
    <lineage>
        <taxon>Bacteria</taxon>
        <taxon>Pseudomonadati</taxon>
        <taxon>Pseudomonadota</taxon>
        <taxon>Gammaproteobacteria</taxon>
        <taxon>Alteromonadales</taxon>
        <taxon>Alteromonadaceae</taxon>
        <taxon>Alteromonas/Salinimonas group</taxon>
        <taxon>Alteromonas</taxon>
    </lineage>
</organism>
<accession>A0A3D8M4I6</accession>
<dbReference type="Proteomes" id="UP000256561">
    <property type="component" value="Unassembled WGS sequence"/>
</dbReference>
<dbReference type="AlphaFoldDB" id="A0A3D8M4I6"/>
<gene>
    <name evidence="1" type="ORF">DXV75_13505</name>
</gene>
<keyword evidence="2" id="KW-1185">Reference proteome</keyword>
<dbReference type="InterPro" id="IPR025336">
    <property type="entry name" value="SCO4226-like"/>
</dbReference>
<proteinExistence type="predicted"/>
<evidence type="ECO:0000313" key="1">
    <source>
        <dbReference type="EMBL" id="RDV24528.1"/>
    </source>
</evidence>
<evidence type="ECO:0000313" key="2">
    <source>
        <dbReference type="Proteomes" id="UP000256561"/>
    </source>
</evidence>
<comment type="caution">
    <text evidence="1">The sequence shown here is derived from an EMBL/GenBank/DDBJ whole genome shotgun (WGS) entry which is preliminary data.</text>
</comment>
<dbReference type="Gene3D" id="3.30.70.3090">
    <property type="entry name" value="ORF SCO4226, nickel-binding ferredoxin-like monomer"/>
    <property type="match status" value="1"/>
</dbReference>
<reference evidence="2" key="1">
    <citation type="submission" date="2018-08" db="EMBL/GenBank/DDBJ databases">
        <authorList>
            <person name="Zhang J."/>
            <person name="Du Z.-J."/>
        </authorList>
    </citation>
    <scope>NUCLEOTIDE SEQUENCE [LARGE SCALE GENOMIC DNA]</scope>
    <source>
        <strain evidence="2">KCTC 52655</strain>
    </source>
</reference>
<dbReference type="OrthoDB" id="9800027at2"/>
<dbReference type="Pfam" id="PF14026">
    <property type="entry name" value="SCO4226-like"/>
    <property type="match status" value="1"/>
</dbReference>
<dbReference type="InterPro" id="IPR042557">
    <property type="entry name" value="SCO4226"/>
</dbReference>
<sequence>MIVTLSTVAGESHQYIIERTIPGAQNLTSDELKSISQKSRAILESLGPEIQWQQSYVAEDKLYCVYLSPNKELIAKHARLGGFPADKIVEVSGIIGPQTADD</sequence>
<dbReference type="EMBL" id="QRHA01000010">
    <property type="protein sequence ID" value="RDV24528.1"/>
    <property type="molecule type" value="Genomic_DNA"/>
</dbReference>
<protein>
    <submittedName>
        <fullName evidence="1">DUF4242 domain-containing protein</fullName>
    </submittedName>
</protein>